<reference evidence="2 3" key="1">
    <citation type="submission" date="2020-10" db="EMBL/GenBank/DDBJ databases">
        <title>Sequencing the genomes of 1000 actinobacteria strains.</title>
        <authorList>
            <person name="Klenk H.-P."/>
        </authorList>
    </citation>
    <scope>NUCLEOTIDE SEQUENCE [LARGE SCALE GENOMIC DNA]</scope>
    <source>
        <strain evidence="2 3">DSM 7307</strain>
    </source>
</reference>
<evidence type="ECO:0000256" key="1">
    <source>
        <dbReference type="SAM" id="SignalP"/>
    </source>
</evidence>
<organism evidence="2 3">
    <name type="scientific">Rhizobium viscosum</name>
    <name type="common">Arthrobacter viscosus</name>
    <dbReference type="NCBI Taxonomy" id="1673"/>
    <lineage>
        <taxon>Bacteria</taxon>
        <taxon>Pseudomonadati</taxon>
        <taxon>Pseudomonadota</taxon>
        <taxon>Alphaproteobacteria</taxon>
        <taxon>Hyphomicrobiales</taxon>
        <taxon>Rhizobiaceae</taxon>
        <taxon>Rhizobium/Agrobacterium group</taxon>
        <taxon>Rhizobium</taxon>
    </lineage>
</organism>
<accession>A0ABR9ITH4</accession>
<feature type="signal peptide" evidence="1">
    <location>
        <begin position="1"/>
        <end position="25"/>
    </location>
</feature>
<keyword evidence="3" id="KW-1185">Reference proteome</keyword>
<sequence>MKAALSHAARTLVLLLALATTAGFAATAKAQNASLAGERQAVLEMRNSIKQHWRLNPELGALDGIRGTVRFAVNAEGRLVGKPQVSVTGGTAAKRAWVKSSVKEVIQKASPFPRRPKGAYPSVMEFMLPFQFDQPPRRAPLERK</sequence>
<dbReference type="EMBL" id="JADBEC010000001">
    <property type="protein sequence ID" value="MBE1506507.1"/>
    <property type="molecule type" value="Genomic_DNA"/>
</dbReference>
<protein>
    <submittedName>
        <fullName evidence="2">Outer membrane biosynthesis protein TonB</fullName>
    </submittedName>
</protein>
<name>A0ABR9ITH4_RHIVS</name>
<dbReference type="RefSeq" id="WP_192730200.1">
    <property type="nucleotide sequence ID" value="NZ_BAAAVL010000013.1"/>
</dbReference>
<dbReference type="SUPFAM" id="SSF74653">
    <property type="entry name" value="TolA/TonB C-terminal domain"/>
    <property type="match status" value="1"/>
</dbReference>
<gene>
    <name evidence="2" type="ORF">H4W29_003688</name>
</gene>
<proteinExistence type="predicted"/>
<evidence type="ECO:0000313" key="2">
    <source>
        <dbReference type="EMBL" id="MBE1506507.1"/>
    </source>
</evidence>
<feature type="chain" id="PRO_5045951330" evidence="1">
    <location>
        <begin position="26"/>
        <end position="144"/>
    </location>
</feature>
<dbReference type="Gene3D" id="3.30.1150.10">
    <property type="match status" value="1"/>
</dbReference>
<comment type="caution">
    <text evidence="2">The sequence shown here is derived from an EMBL/GenBank/DDBJ whole genome shotgun (WGS) entry which is preliminary data.</text>
</comment>
<keyword evidence="1" id="KW-0732">Signal</keyword>
<evidence type="ECO:0000313" key="3">
    <source>
        <dbReference type="Proteomes" id="UP000620262"/>
    </source>
</evidence>
<dbReference type="Proteomes" id="UP000620262">
    <property type="component" value="Unassembled WGS sequence"/>
</dbReference>